<evidence type="ECO:0000256" key="1">
    <source>
        <dbReference type="ARBA" id="ARBA00001971"/>
    </source>
</evidence>
<evidence type="ECO:0000256" key="6">
    <source>
        <dbReference type="ARBA" id="ARBA00023033"/>
    </source>
</evidence>
<dbReference type="PANTHER" id="PTHR46300">
    <property type="entry name" value="P450, PUTATIVE (EUROFUNG)-RELATED-RELATED"/>
    <property type="match status" value="1"/>
</dbReference>
<dbReference type="InterPro" id="IPR036396">
    <property type="entry name" value="Cyt_P450_sf"/>
</dbReference>
<evidence type="ECO:0000256" key="5">
    <source>
        <dbReference type="ARBA" id="ARBA00023004"/>
    </source>
</evidence>
<dbReference type="GeneID" id="25307324"/>
<dbReference type="OrthoDB" id="1055148at2759"/>
<dbReference type="Pfam" id="PF00067">
    <property type="entry name" value="p450"/>
    <property type="match status" value="2"/>
</dbReference>
<name>A0A0D2DK92_9EURO</name>
<evidence type="ECO:0000256" key="7">
    <source>
        <dbReference type="PIRSR" id="PIRSR602401-1"/>
    </source>
</evidence>
<evidence type="ECO:0008006" key="11">
    <source>
        <dbReference type="Google" id="ProtNLM"/>
    </source>
</evidence>
<dbReference type="SUPFAM" id="SSF48264">
    <property type="entry name" value="Cytochrome P450"/>
    <property type="match status" value="1"/>
</dbReference>
<evidence type="ECO:0000256" key="3">
    <source>
        <dbReference type="ARBA" id="ARBA00022723"/>
    </source>
</evidence>
<evidence type="ECO:0000256" key="8">
    <source>
        <dbReference type="RuleBase" id="RU000461"/>
    </source>
</evidence>
<proteinExistence type="inferred from homology"/>
<dbReference type="STRING" id="1442368.A0A0D2DK92"/>
<evidence type="ECO:0000256" key="4">
    <source>
        <dbReference type="ARBA" id="ARBA00023002"/>
    </source>
</evidence>
<keyword evidence="10" id="KW-1185">Reference proteome</keyword>
<dbReference type="InterPro" id="IPR001128">
    <property type="entry name" value="Cyt_P450"/>
</dbReference>
<dbReference type="AlphaFoldDB" id="A0A0D2DK92"/>
<dbReference type="GO" id="GO:0020037">
    <property type="term" value="F:heme binding"/>
    <property type="evidence" value="ECO:0007669"/>
    <property type="project" value="InterPro"/>
</dbReference>
<reference evidence="9 10" key="1">
    <citation type="submission" date="2015-01" db="EMBL/GenBank/DDBJ databases">
        <title>The Genome Sequence of Fonsecaea pedrosoi CBS 271.37.</title>
        <authorList>
            <consortium name="The Broad Institute Genomics Platform"/>
            <person name="Cuomo C."/>
            <person name="de Hoog S."/>
            <person name="Gorbushina A."/>
            <person name="Stielow B."/>
            <person name="Teixiera M."/>
            <person name="Abouelleil A."/>
            <person name="Chapman S.B."/>
            <person name="Priest M."/>
            <person name="Young S.K."/>
            <person name="Wortman J."/>
            <person name="Nusbaum C."/>
            <person name="Birren B."/>
        </authorList>
    </citation>
    <scope>NUCLEOTIDE SEQUENCE [LARGE SCALE GENOMIC DNA]</scope>
    <source>
        <strain evidence="9 10">CBS 271.37</strain>
    </source>
</reference>
<evidence type="ECO:0000313" key="9">
    <source>
        <dbReference type="EMBL" id="KIW78001.1"/>
    </source>
</evidence>
<comment type="cofactor">
    <cofactor evidence="1 7">
        <name>heme</name>
        <dbReference type="ChEBI" id="CHEBI:30413"/>
    </cofactor>
</comment>
<dbReference type="InterPro" id="IPR050364">
    <property type="entry name" value="Cytochrome_P450_fung"/>
</dbReference>
<comment type="similarity">
    <text evidence="2 8">Belongs to the cytochrome P450 family.</text>
</comment>
<keyword evidence="3 7" id="KW-0479">Metal-binding</keyword>
<keyword evidence="7 8" id="KW-0349">Heme</keyword>
<dbReference type="VEuPathDB" id="FungiDB:Z517_07834"/>
<protein>
    <recommendedName>
        <fullName evidence="11">Cytochrome P450</fullName>
    </recommendedName>
</protein>
<accession>A0A0D2DK92</accession>
<dbReference type="PRINTS" id="PR00463">
    <property type="entry name" value="EP450I"/>
</dbReference>
<dbReference type="PROSITE" id="PS00086">
    <property type="entry name" value="CYTOCHROME_P450"/>
    <property type="match status" value="1"/>
</dbReference>
<dbReference type="CDD" id="cd11065">
    <property type="entry name" value="CYP64-like"/>
    <property type="match status" value="1"/>
</dbReference>
<dbReference type="GO" id="GO:0005506">
    <property type="term" value="F:iron ion binding"/>
    <property type="evidence" value="ECO:0007669"/>
    <property type="project" value="InterPro"/>
</dbReference>
<gene>
    <name evidence="9" type="ORF">Z517_07834</name>
</gene>
<evidence type="ECO:0000256" key="2">
    <source>
        <dbReference type="ARBA" id="ARBA00010617"/>
    </source>
</evidence>
<dbReference type="HOGENOM" id="CLU_001570_2_1_1"/>
<dbReference type="GO" id="GO:0004497">
    <property type="term" value="F:monooxygenase activity"/>
    <property type="evidence" value="ECO:0007669"/>
    <property type="project" value="UniProtKB-KW"/>
</dbReference>
<dbReference type="Gene3D" id="1.10.630.10">
    <property type="entry name" value="Cytochrome P450"/>
    <property type="match status" value="1"/>
</dbReference>
<dbReference type="RefSeq" id="XP_013281809.1">
    <property type="nucleotide sequence ID" value="XM_013426355.1"/>
</dbReference>
<dbReference type="Proteomes" id="UP000053029">
    <property type="component" value="Unassembled WGS sequence"/>
</dbReference>
<keyword evidence="4 8" id="KW-0560">Oxidoreductase</keyword>
<organism evidence="9 10">
    <name type="scientific">Fonsecaea pedrosoi CBS 271.37</name>
    <dbReference type="NCBI Taxonomy" id="1442368"/>
    <lineage>
        <taxon>Eukaryota</taxon>
        <taxon>Fungi</taxon>
        <taxon>Dikarya</taxon>
        <taxon>Ascomycota</taxon>
        <taxon>Pezizomycotina</taxon>
        <taxon>Eurotiomycetes</taxon>
        <taxon>Chaetothyriomycetidae</taxon>
        <taxon>Chaetothyriales</taxon>
        <taxon>Herpotrichiellaceae</taxon>
        <taxon>Fonsecaea</taxon>
    </lineage>
</organism>
<dbReference type="PANTHER" id="PTHR46300:SF2">
    <property type="entry name" value="CYTOCHROME P450 MONOOXYGENASE ALNH-RELATED"/>
    <property type="match status" value="1"/>
</dbReference>
<dbReference type="InterPro" id="IPR017972">
    <property type="entry name" value="Cyt_P450_CS"/>
</dbReference>
<keyword evidence="5 7" id="KW-0408">Iron</keyword>
<dbReference type="GO" id="GO:0016705">
    <property type="term" value="F:oxidoreductase activity, acting on paired donors, with incorporation or reduction of molecular oxygen"/>
    <property type="evidence" value="ECO:0007669"/>
    <property type="project" value="InterPro"/>
</dbReference>
<dbReference type="InterPro" id="IPR002401">
    <property type="entry name" value="Cyt_P450_E_grp-I"/>
</dbReference>
<keyword evidence="6 8" id="KW-0503">Monooxygenase</keyword>
<evidence type="ECO:0000313" key="10">
    <source>
        <dbReference type="Proteomes" id="UP000053029"/>
    </source>
</evidence>
<dbReference type="EMBL" id="KN846973">
    <property type="protein sequence ID" value="KIW78001.1"/>
    <property type="molecule type" value="Genomic_DNA"/>
</dbReference>
<feature type="binding site" description="axial binding residue" evidence="7">
    <location>
        <position position="460"/>
    </location>
    <ligand>
        <name>heme</name>
        <dbReference type="ChEBI" id="CHEBI:30413"/>
    </ligand>
    <ligandPart>
        <name>Fe</name>
        <dbReference type="ChEBI" id="CHEBI:18248"/>
    </ligandPart>
</feature>
<sequence>MYAVIAVVAVLAALIIRFRNLGMRPKDYPPGPPTIPVFGNLFQMPRSKLHEGLAKMSAQYGPIMGLKLGAMDMIVINSYTTVKDLYDKRSSIYSNRVDNYLRNFGYNLMISNRDNDDVWRRQRKMYHTALTSTAATRYLPYQRFESIQLLWDLLNAPYDSFDALKRYTTSTGSTITYGWRVNRADNHYVTRLFEWIESYTLVGIATQVTEFFPMLRPIVKYTPNSLNKLNKELSRLTIMERDLWLDLLREAKSKVDRGKLNPCFAGDMLTNQDKDGLNEMEMAFNAGHAWAGASDTTFNTLHGFVKAMILYPEVQEQAHQELDRVVGADRMPEWEDRNQLPYVRAIVKESLRWCPTAVLGIPHAAAKDDEYMGYKIPKGASVVQNVGDIKPRLTKVVSLLTSSLSFQIWGINNDPVRYPNPRKFDPLRYIDDGMLSQESAAQADPALRDHFTFGSGRRICPGMQVADRSLFMVIARMLWAFDIERVGDEVIENDAMTTGLVAGPMPYKSKCAPRDEERAKLIADSWKEAEGWLDEERNYSQAWYEKEFWKK</sequence>